<dbReference type="SMART" id="SM00981">
    <property type="entry name" value="THUMP"/>
    <property type="match status" value="1"/>
</dbReference>
<sequence length="397" mass="45635">MGKNKRSKAYYIQSAKRQKKLESVLGQEMTGFLCTCNDNERDCVREAYNILNEFADQLYGKEEFADEQQQETSNGKDLKHIDLEKTDKTKEEGDAEHDDSETKQENEVKTDSGDPPENQKSLGPAIDNAGDSDEEESLDIEAAVKANVLELQKKNEEKHKHQRRFQQVQCGAKNCVFIRTTLKDPVPLSVAIMDDIIQNQKQRTKRLLRMIPVQKTCKAFADDIVKAVEKLSKSYFENESKTFYINIRIRNNTSLQRESLTTSFIKIIQDANSDNTPELNTPEVVLNIDVIKNVCYLGFIPEYLTKYAKYNLVALANKKKEENLTEAKTCKDMVGKDDTDHSEEQDLKTEKTLQDTLNINYSIPCVKMECKEPEISSDDDRWSQQLIAIDDIRRRYS</sequence>
<dbReference type="SUPFAM" id="SSF143437">
    <property type="entry name" value="THUMP domain-like"/>
    <property type="match status" value="1"/>
</dbReference>
<dbReference type="Gene3D" id="3.30.2300.10">
    <property type="entry name" value="THUMP superfamily"/>
    <property type="match status" value="1"/>
</dbReference>
<feature type="region of interest" description="Disordered" evidence="2">
    <location>
        <begin position="64"/>
        <end position="137"/>
    </location>
</feature>
<evidence type="ECO:0000313" key="4">
    <source>
        <dbReference type="EMBL" id="KAG7153871.1"/>
    </source>
</evidence>
<dbReference type="PANTHER" id="PTHR13452">
    <property type="entry name" value="THUMP DOMAIN CONTAINING PROTEIN 1-RELATED"/>
    <property type="match status" value="1"/>
</dbReference>
<dbReference type="EMBL" id="JAHLQT010046276">
    <property type="protein sequence ID" value="KAG7153871.1"/>
    <property type="molecule type" value="Genomic_DNA"/>
</dbReference>
<feature type="compositionally biased region" description="Basic and acidic residues" evidence="2">
    <location>
        <begin position="100"/>
        <end position="112"/>
    </location>
</feature>
<proteinExistence type="predicted"/>
<evidence type="ECO:0000259" key="3">
    <source>
        <dbReference type="PROSITE" id="PS51165"/>
    </source>
</evidence>
<dbReference type="AlphaFoldDB" id="A0A8J5J7W8"/>
<evidence type="ECO:0000256" key="2">
    <source>
        <dbReference type="SAM" id="MobiDB-lite"/>
    </source>
</evidence>
<name>A0A8J5J7W8_HOMAM</name>
<feature type="compositionally biased region" description="Basic and acidic residues" evidence="2">
    <location>
        <begin position="74"/>
        <end position="92"/>
    </location>
</feature>
<organism evidence="4 5">
    <name type="scientific">Homarus americanus</name>
    <name type="common">American lobster</name>
    <dbReference type="NCBI Taxonomy" id="6706"/>
    <lineage>
        <taxon>Eukaryota</taxon>
        <taxon>Metazoa</taxon>
        <taxon>Ecdysozoa</taxon>
        <taxon>Arthropoda</taxon>
        <taxon>Crustacea</taxon>
        <taxon>Multicrustacea</taxon>
        <taxon>Malacostraca</taxon>
        <taxon>Eumalacostraca</taxon>
        <taxon>Eucarida</taxon>
        <taxon>Decapoda</taxon>
        <taxon>Pleocyemata</taxon>
        <taxon>Astacidea</taxon>
        <taxon>Nephropoidea</taxon>
        <taxon>Nephropidae</taxon>
        <taxon>Homarus</taxon>
    </lineage>
</organism>
<dbReference type="GO" id="GO:0003723">
    <property type="term" value="F:RNA binding"/>
    <property type="evidence" value="ECO:0007669"/>
    <property type="project" value="UniProtKB-UniRule"/>
</dbReference>
<keyword evidence="1" id="KW-0694">RNA-binding</keyword>
<keyword evidence="5" id="KW-1185">Reference proteome</keyword>
<dbReference type="Pfam" id="PF02926">
    <property type="entry name" value="THUMP"/>
    <property type="match status" value="1"/>
</dbReference>
<evidence type="ECO:0000256" key="1">
    <source>
        <dbReference type="PROSITE-ProRule" id="PRU00529"/>
    </source>
</evidence>
<dbReference type="InterPro" id="IPR004114">
    <property type="entry name" value="THUMP_dom"/>
</dbReference>
<feature type="domain" description="THUMP" evidence="3">
    <location>
        <begin position="195"/>
        <end position="301"/>
    </location>
</feature>
<gene>
    <name evidence="4" type="primary">THUMPD1-L</name>
    <name evidence="4" type="ORF">Hamer_G017689</name>
</gene>
<comment type="caution">
    <text evidence="4">The sequence shown here is derived from an EMBL/GenBank/DDBJ whole genome shotgun (WGS) entry which is preliminary data.</text>
</comment>
<dbReference type="CDD" id="cd11717">
    <property type="entry name" value="THUMP_THUMPD1_like"/>
    <property type="match status" value="1"/>
</dbReference>
<dbReference type="Proteomes" id="UP000747542">
    <property type="component" value="Unassembled WGS sequence"/>
</dbReference>
<dbReference type="PROSITE" id="PS51165">
    <property type="entry name" value="THUMP"/>
    <property type="match status" value="1"/>
</dbReference>
<dbReference type="InterPro" id="IPR040183">
    <property type="entry name" value="THUMPD1-like"/>
</dbReference>
<protein>
    <submittedName>
        <fullName evidence="4">THUMP domain-containing protein 1-like</fullName>
    </submittedName>
</protein>
<dbReference type="PANTHER" id="PTHR13452:SF10">
    <property type="entry name" value="THUMP DOMAIN-CONTAINING PROTEIN 1"/>
    <property type="match status" value="1"/>
</dbReference>
<dbReference type="GO" id="GO:0006400">
    <property type="term" value="P:tRNA modification"/>
    <property type="evidence" value="ECO:0007669"/>
    <property type="project" value="InterPro"/>
</dbReference>
<reference evidence="4" key="1">
    <citation type="journal article" date="2021" name="Sci. Adv.">
        <title>The American lobster genome reveals insights on longevity, neural, and immune adaptations.</title>
        <authorList>
            <person name="Polinski J.M."/>
            <person name="Zimin A.V."/>
            <person name="Clark K.F."/>
            <person name="Kohn A.B."/>
            <person name="Sadowski N."/>
            <person name="Timp W."/>
            <person name="Ptitsyn A."/>
            <person name="Khanna P."/>
            <person name="Romanova D.Y."/>
            <person name="Williams P."/>
            <person name="Greenwood S.J."/>
            <person name="Moroz L.L."/>
            <person name="Walt D.R."/>
            <person name="Bodnar A.G."/>
        </authorList>
    </citation>
    <scope>NUCLEOTIDE SEQUENCE</scope>
    <source>
        <strain evidence="4">GMGI-L3</strain>
    </source>
</reference>
<accession>A0A8J5J7W8</accession>
<evidence type="ECO:0000313" key="5">
    <source>
        <dbReference type="Proteomes" id="UP000747542"/>
    </source>
</evidence>